<gene>
    <name evidence="1" type="ORF">C0674_04720</name>
</gene>
<organism evidence="1 2">
    <name type="scientific">Sporolactobacillus terrae</name>
    <dbReference type="NCBI Taxonomy" id="269673"/>
    <lineage>
        <taxon>Bacteria</taxon>
        <taxon>Bacillati</taxon>
        <taxon>Bacillota</taxon>
        <taxon>Bacilli</taxon>
        <taxon>Bacillales</taxon>
        <taxon>Sporolactobacillaceae</taxon>
        <taxon>Sporolactobacillus</taxon>
    </lineage>
</organism>
<reference evidence="1 2" key="1">
    <citation type="submission" date="2018-01" db="EMBL/GenBank/DDBJ databases">
        <title>Complete genome sequencing of Sporolactobacillus terrae DLG3.</title>
        <authorList>
            <person name="Nam Y.-D."/>
            <person name="Kang J."/>
            <person name="Chung W.-H."/>
        </authorList>
    </citation>
    <scope>NUCLEOTIDE SEQUENCE [LARGE SCALE GENOMIC DNA]</scope>
    <source>
        <strain evidence="1 2">DLG3</strain>
    </source>
</reference>
<sequence>MQSKIPPVHVFPVDKRNLSVDLLPQDAVTFALHTGRTSAGCGDFRVAYRTYAHLAKVPLN</sequence>
<name>A0ABX5Q5Q5_9BACL</name>
<evidence type="ECO:0000313" key="2">
    <source>
        <dbReference type="Proteomes" id="UP000285882"/>
    </source>
</evidence>
<dbReference type="EMBL" id="CP025688">
    <property type="protein sequence ID" value="QAA21978.1"/>
    <property type="molecule type" value="Genomic_DNA"/>
</dbReference>
<protein>
    <submittedName>
        <fullName evidence="1">Uncharacterized protein</fullName>
    </submittedName>
</protein>
<keyword evidence="2" id="KW-1185">Reference proteome</keyword>
<proteinExistence type="predicted"/>
<evidence type="ECO:0000313" key="1">
    <source>
        <dbReference type="EMBL" id="QAA21978.1"/>
    </source>
</evidence>
<dbReference type="Proteomes" id="UP000285882">
    <property type="component" value="Chromosome"/>
</dbReference>
<accession>A0ABX5Q5Q5</accession>